<organism evidence="1 2">
    <name type="scientific">Legionella waltersii</name>
    <dbReference type="NCBI Taxonomy" id="66969"/>
    <lineage>
        <taxon>Bacteria</taxon>
        <taxon>Pseudomonadati</taxon>
        <taxon>Pseudomonadota</taxon>
        <taxon>Gammaproteobacteria</taxon>
        <taxon>Legionellales</taxon>
        <taxon>Legionellaceae</taxon>
        <taxon>Legionella</taxon>
    </lineage>
</organism>
<dbReference type="InterPro" id="IPR036770">
    <property type="entry name" value="Ankyrin_rpt-contain_sf"/>
</dbReference>
<accession>A0A0W1A2H4</accession>
<proteinExistence type="predicted"/>
<comment type="caution">
    <text evidence="1">The sequence shown here is derived from an EMBL/GenBank/DDBJ whole genome shotgun (WGS) entry which is preliminary data.</text>
</comment>
<name>A0A0W1A2H4_9GAMM</name>
<dbReference type="Gene3D" id="1.25.40.20">
    <property type="entry name" value="Ankyrin repeat-containing domain"/>
    <property type="match status" value="1"/>
</dbReference>
<dbReference type="Proteomes" id="UP000054729">
    <property type="component" value="Unassembled WGS sequence"/>
</dbReference>
<dbReference type="AlphaFoldDB" id="A0A0W1A2H4"/>
<sequence>MDFSAEINEMLTLNIDGFKKYVQKKVAENKNFLEQVFWLADGSQISVLKALIQNHHDPLKATESDTQVKKVDFTPMIDHVLSLSTDINTGEPVHQAIAEGQTQLALHLLQVASDDEQIQESEPKTVYQLLSRAKFIFTSPRTKKYAFDVNKRDLKGRTLLSLAIDSKNTELLIAVLARGPNVHAPTLRTSLDIPFQPIHQAVVIDSADAVRLLAAEGGQLANPFGNLKDTPVILAARLRKLNALEALLENPVEQLFLEAENNHFGEDKVTGHTAIEELCVSLSESNEKTEALKGIAMLLSRGAEPPRNETMRVLLSRYRVELLLEVERYIEDKPDLVDDFVNRCHLRESALHNIVYADHSWGSSIRHLLGVPSEAGFIVERLISNKHKLNIEKDISSLTTTAKQNLASEKDELKLYAEFVRRYVQAYDSQIFTNRWSTMRWLIAEGNCDWKTVKEYSKSHPTSRSRLILNEMFSARQIVHESLETSPDSTVNANM</sequence>
<protein>
    <submittedName>
        <fullName evidence="1">Ankyrin repeat-containing protein</fullName>
    </submittedName>
</protein>
<evidence type="ECO:0000313" key="2">
    <source>
        <dbReference type="Proteomes" id="UP000054729"/>
    </source>
</evidence>
<evidence type="ECO:0000313" key="1">
    <source>
        <dbReference type="EMBL" id="KTD75580.1"/>
    </source>
</evidence>
<keyword evidence="2" id="KW-1185">Reference proteome</keyword>
<gene>
    <name evidence="1" type="ORF">Lwal_2518</name>
</gene>
<dbReference type="STRING" id="66969.Lwal_2518"/>
<dbReference type="PATRIC" id="fig|66969.6.peg.2726"/>
<dbReference type="RefSeq" id="WP_058481148.1">
    <property type="nucleotide sequence ID" value="NZ_CAAAIQ010000002.1"/>
</dbReference>
<dbReference type="OrthoDB" id="5634323at2"/>
<dbReference type="NCBIfam" id="NF043019">
    <property type="entry name" value="T4SS_AnkC"/>
    <property type="match status" value="1"/>
</dbReference>
<dbReference type="EMBL" id="LNZB01000056">
    <property type="protein sequence ID" value="KTD75580.1"/>
    <property type="molecule type" value="Genomic_DNA"/>
</dbReference>
<reference evidence="1 2" key="1">
    <citation type="submission" date="2015-11" db="EMBL/GenBank/DDBJ databases">
        <title>Genomic analysis of 38 Legionella species identifies large and diverse effector repertoires.</title>
        <authorList>
            <person name="Burstein D."/>
            <person name="Amaro F."/>
            <person name="Zusman T."/>
            <person name="Lifshitz Z."/>
            <person name="Cohen O."/>
            <person name="Gilbert J.A."/>
            <person name="Pupko T."/>
            <person name="Shuman H.A."/>
            <person name="Segal G."/>
        </authorList>
    </citation>
    <scope>NUCLEOTIDE SEQUENCE [LARGE SCALE GENOMIC DNA]</scope>
    <source>
        <strain evidence="1 2">ATCC 51914</strain>
    </source>
</reference>
<dbReference type="SUPFAM" id="SSF48403">
    <property type="entry name" value="Ankyrin repeat"/>
    <property type="match status" value="1"/>
</dbReference>